<keyword evidence="2" id="KW-1185">Reference proteome</keyword>
<gene>
    <name evidence="1" type="ORF">TASK_LOCUS580</name>
</gene>
<reference evidence="1 2" key="2">
    <citation type="submission" date="2018-11" db="EMBL/GenBank/DDBJ databases">
        <authorList>
            <consortium name="Pathogen Informatics"/>
        </authorList>
    </citation>
    <scope>NUCLEOTIDE SEQUENCE [LARGE SCALE GENOMIC DNA]</scope>
</reference>
<accession>A0A0R3VTK4</accession>
<dbReference type="EMBL" id="UYRS01000080">
    <property type="protein sequence ID" value="VDK21305.1"/>
    <property type="molecule type" value="Genomic_DNA"/>
</dbReference>
<reference evidence="3" key="1">
    <citation type="submission" date="2017-02" db="UniProtKB">
        <authorList>
            <consortium name="WormBaseParasite"/>
        </authorList>
    </citation>
    <scope>IDENTIFICATION</scope>
</reference>
<proteinExistence type="predicted"/>
<evidence type="ECO:0000313" key="3">
    <source>
        <dbReference type="WBParaSite" id="TASK_0000057901-mRNA-1"/>
    </source>
</evidence>
<name>A0A0R3VTK4_TAEAS</name>
<protein>
    <submittedName>
        <fullName evidence="1 3">Uncharacterized protein</fullName>
    </submittedName>
</protein>
<evidence type="ECO:0000313" key="2">
    <source>
        <dbReference type="Proteomes" id="UP000282613"/>
    </source>
</evidence>
<evidence type="ECO:0000313" key="1">
    <source>
        <dbReference type="EMBL" id="VDK21305.1"/>
    </source>
</evidence>
<organism evidence="3">
    <name type="scientific">Taenia asiatica</name>
    <name type="common">Asian tapeworm</name>
    <dbReference type="NCBI Taxonomy" id="60517"/>
    <lineage>
        <taxon>Eukaryota</taxon>
        <taxon>Metazoa</taxon>
        <taxon>Spiralia</taxon>
        <taxon>Lophotrochozoa</taxon>
        <taxon>Platyhelminthes</taxon>
        <taxon>Cestoda</taxon>
        <taxon>Eucestoda</taxon>
        <taxon>Cyclophyllidea</taxon>
        <taxon>Taeniidae</taxon>
        <taxon>Taenia</taxon>
    </lineage>
</organism>
<sequence>MPRSFEASHKYADVVLEHERTINFASRYFVLGAFRNQPSLPRVPPPPLPPSPQPPKLKSTAPQVFMVALYDLGVGNTLIRD</sequence>
<dbReference type="AlphaFoldDB" id="A0A0R3VTK4"/>
<dbReference type="Proteomes" id="UP000282613">
    <property type="component" value="Unassembled WGS sequence"/>
</dbReference>
<dbReference type="WBParaSite" id="TASK_0000057901-mRNA-1">
    <property type="protein sequence ID" value="TASK_0000057901-mRNA-1"/>
    <property type="gene ID" value="TASK_0000057901"/>
</dbReference>